<dbReference type="AlphaFoldDB" id="A0A8T0HQS3"/>
<keyword evidence="2" id="KW-1185">Reference proteome</keyword>
<comment type="caution">
    <text evidence="1">The sequence shown here is derived from an EMBL/GenBank/DDBJ whole genome shotgun (WGS) entry which is preliminary data.</text>
</comment>
<name>A0A8T0HQS3_CERPU</name>
<protein>
    <submittedName>
        <fullName evidence="1">Uncharacterized protein</fullName>
    </submittedName>
</protein>
<organism evidence="1 2">
    <name type="scientific">Ceratodon purpureus</name>
    <name type="common">Fire moss</name>
    <name type="synonym">Dicranum purpureum</name>
    <dbReference type="NCBI Taxonomy" id="3225"/>
    <lineage>
        <taxon>Eukaryota</taxon>
        <taxon>Viridiplantae</taxon>
        <taxon>Streptophyta</taxon>
        <taxon>Embryophyta</taxon>
        <taxon>Bryophyta</taxon>
        <taxon>Bryophytina</taxon>
        <taxon>Bryopsida</taxon>
        <taxon>Dicranidae</taxon>
        <taxon>Pseudoditrichales</taxon>
        <taxon>Ditrichaceae</taxon>
        <taxon>Ceratodon</taxon>
    </lineage>
</organism>
<proteinExistence type="predicted"/>
<gene>
    <name evidence="1" type="ORF">KC19_VG156900</name>
</gene>
<dbReference type="Proteomes" id="UP000822688">
    <property type="component" value="Chromosome V"/>
</dbReference>
<accession>A0A8T0HQS3</accession>
<evidence type="ECO:0000313" key="1">
    <source>
        <dbReference type="EMBL" id="KAG0573196.1"/>
    </source>
</evidence>
<reference evidence="1" key="1">
    <citation type="submission" date="2020-06" db="EMBL/GenBank/DDBJ databases">
        <title>WGS assembly of Ceratodon purpureus strain R40.</title>
        <authorList>
            <person name="Carey S.B."/>
            <person name="Jenkins J."/>
            <person name="Shu S."/>
            <person name="Lovell J.T."/>
            <person name="Sreedasyam A."/>
            <person name="Maumus F."/>
            <person name="Tiley G.P."/>
            <person name="Fernandez-Pozo N."/>
            <person name="Barry K."/>
            <person name="Chen C."/>
            <person name="Wang M."/>
            <person name="Lipzen A."/>
            <person name="Daum C."/>
            <person name="Saski C.A."/>
            <person name="Payton A.C."/>
            <person name="Mcbreen J.C."/>
            <person name="Conrad R.E."/>
            <person name="Kollar L.M."/>
            <person name="Olsson S."/>
            <person name="Huttunen S."/>
            <person name="Landis J.B."/>
            <person name="Wickett N.J."/>
            <person name="Johnson M.G."/>
            <person name="Rensing S.A."/>
            <person name="Grimwood J."/>
            <person name="Schmutz J."/>
            <person name="Mcdaniel S.F."/>
        </authorList>
    </citation>
    <scope>NUCLEOTIDE SEQUENCE</scope>
    <source>
        <strain evidence="1">R40</strain>
    </source>
</reference>
<evidence type="ECO:0000313" key="2">
    <source>
        <dbReference type="Proteomes" id="UP000822688"/>
    </source>
</evidence>
<dbReference type="EMBL" id="CM026426">
    <property type="protein sequence ID" value="KAG0573196.1"/>
    <property type="molecule type" value="Genomic_DNA"/>
</dbReference>
<sequence>MSSCVMKKHRTFYWYTPTREIGVGNRNTWKSIWSRLTILSAQKRSDTTITLIPNLHAELQMLASSTQLPKHTSTNHAALDRARNSCNTRAFTAHS</sequence>